<dbReference type="OrthoDB" id="3250304at2759"/>
<dbReference type="AlphaFoldDB" id="A0A074SJH9"/>
<evidence type="ECO:0000256" key="1">
    <source>
        <dbReference type="SAM" id="MobiDB-lite"/>
    </source>
</evidence>
<keyword evidence="3" id="KW-0689">Ribosomal protein</keyword>
<evidence type="ECO:0000313" key="3">
    <source>
        <dbReference type="EMBL" id="KEP50152.1"/>
    </source>
</evidence>
<feature type="transmembrane region" description="Helical" evidence="2">
    <location>
        <begin position="31"/>
        <end position="55"/>
    </location>
</feature>
<keyword evidence="2" id="KW-1133">Transmembrane helix</keyword>
<feature type="compositionally biased region" description="Pro residues" evidence="1">
    <location>
        <begin position="199"/>
        <end position="215"/>
    </location>
</feature>
<accession>A0A074SJH9</accession>
<protein>
    <submittedName>
        <fullName evidence="3">40S ribosomal protein S14</fullName>
    </submittedName>
</protein>
<reference evidence="3 4" key="1">
    <citation type="submission" date="2013-12" db="EMBL/GenBank/DDBJ databases">
        <authorList>
            <person name="Cubeta M."/>
            <person name="Pakala S."/>
            <person name="Fedorova N."/>
            <person name="Thomas E."/>
            <person name="Dean R."/>
            <person name="Jabaji S."/>
            <person name="Neate S."/>
            <person name="Toda T."/>
            <person name="Tavantzis S."/>
            <person name="Vilgalys R."/>
            <person name="Bharathan N."/>
            <person name="Pakala S."/>
            <person name="Losada L.S."/>
            <person name="Zafar N."/>
            <person name="Nierman W."/>
        </authorList>
    </citation>
    <scope>NUCLEOTIDE SEQUENCE [LARGE SCALE GENOMIC DNA]</scope>
    <source>
        <strain evidence="3 4">123E</strain>
    </source>
</reference>
<feature type="region of interest" description="Disordered" evidence="1">
    <location>
        <begin position="183"/>
        <end position="217"/>
    </location>
</feature>
<keyword evidence="2" id="KW-0472">Membrane</keyword>
<evidence type="ECO:0000313" key="4">
    <source>
        <dbReference type="Proteomes" id="UP000027456"/>
    </source>
</evidence>
<gene>
    <name evidence="3" type="ORF">V565_085530</name>
</gene>
<evidence type="ECO:0000256" key="2">
    <source>
        <dbReference type="SAM" id="Phobius"/>
    </source>
</evidence>
<organism evidence="3 4">
    <name type="scientific">Rhizoctonia solani 123E</name>
    <dbReference type="NCBI Taxonomy" id="1423351"/>
    <lineage>
        <taxon>Eukaryota</taxon>
        <taxon>Fungi</taxon>
        <taxon>Dikarya</taxon>
        <taxon>Basidiomycota</taxon>
        <taxon>Agaricomycotina</taxon>
        <taxon>Agaricomycetes</taxon>
        <taxon>Cantharellales</taxon>
        <taxon>Ceratobasidiaceae</taxon>
        <taxon>Rhizoctonia</taxon>
    </lineage>
</organism>
<dbReference type="Proteomes" id="UP000027456">
    <property type="component" value="Unassembled WGS sequence"/>
</dbReference>
<proteinExistence type="predicted"/>
<name>A0A074SJH9_9AGAM</name>
<keyword evidence="3" id="KW-0687">Ribonucleoprotein</keyword>
<comment type="caution">
    <text evidence="3">The sequence shown here is derived from an EMBL/GenBank/DDBJ whole genome shotgun (WGS) entry which is preliminary data.</text>
</comment>
<dbReference type="STRING" id="1423351.A0A074SJH9"/>
<dbReference type="GO" id="GO:0005840">
    <property type="term" value="C:ribosome"/>
    <property type="evidence" value="ECO:0007669"/>
    <property type="project" value="UniProtKB-KW"/>
</dbReference>
<sequence length="257" mass="27764">MSSTSSPASVPTLNFDPSPNQPLWAPPSRGVYTYSFLGGMALIAFIVLIFVFRAYSRRRQFAIRVQRALDAGRLDPGLVQEIRNLPSGALYFSPSSKFRKAKIRPVLYEVYLGDPESKSFGGNDGNAGDVKVDEAIDWGKITPVAVTKLVLSTDDSVQTTPLAEPGKNSGRNSRFKFITSVLSSPKAEPAHQRETTTNPTPPTTQIPDSSTPPPDSLALSVFIAMPSPTSRLSRAKLDGEEIVPDVCLGITRVDIVG</sequence>
<keyword evidence="2" id="KW-0812">Transmembrane</keyword>
<dbReference type="EMBL" id="AZST01000281">
    <property type="protein sequence ID" value="KEP50152.1"/>
    <property type="molecule type" value="Genomic_DNA"/>
</dbReference>
<dbReference type="HOGENOM" id="CLU_1094913_0_0_1"/>
<keyword evidence="4" id="KW-1185">Reference proteome</keyword>